<sequence>MPAWNLLIKPASSACNLDCKYCFYRDVAASRETPFRGMMTEKTLELLVREAFRDACHFCGFNFQGGEPTVIGLPFYRRLIELQKQFNPSGIEVQNAIQTNGFCIDEEWAAFLGENGFLVGLSLDGPAEIHNQNRVDQNGKGSWNRVMKAARLLKQYRVPVNILSVVTGQSVRKAESIYRFLRGEGFSHLQFIPCLDPFGEEGAAEYSLTAEQYGEFLVRIFDLWRRDFLAGNFISVRHIDNWLAVLMGGEPEACAQRGHCQVQLVVEGDGSVYPCDFYCLDRWKLGQLGETGLCEMHNSLLAQEFLEPSARLPDRCRECPYFVLCRNGCRRERAEIGEGALVNIYCESYRYFFSRRLRELEEAAAICRRLRNFRKRGGI</sequence>
<dbReference type="NCBIfam" id="TIGR04085">
    <property type="entry name" value="rSAM_more_4Fe4S"/>
    <property type="match status" value="1"/>
</dbReference>
<dbReference type="SFLD" id="SFLDG01072">
    <property type="entry name" value="dehydrogenase_like"/>
    <property type="match status" value="1"/>
</dbReference>
<dbReference type="SFLD" id="SFLDG01384">
    <property type="entry name" value="thioether_bond_formation_requi"/>
    <property type="match status" value="1"/>
</dbReference>
<dbReference type="PROSITE" id="PS51918">
    <property type="entry name" value="RADICAL_SAM"/>
    <property type="match status" value="1"/>
</dbReference>
<comment type="caution">
    <text evidence="8">The sequence shown here is derived from an EMBL/GenBank/DDBJ whole genome shotgun (WGS) entry which is preliminary data.</text>
</comment>
<comment type="cofactor">
    <cofactor evidence="1">
        <name>[4Fe-4S] cluster</name>
        <dbReference type="ChEBI" id="CHEBI:49883"/>
    </cofactor>
</comment>
<dbReference type="Proteomes" id="UP000610760">
    <property type="component" value="Unassembled WGS sequence"/>
</dbReference>
<evidence type="ECO:0000259" key="7">
    <source>
        <dbReference type="PROSITE" id="PS51918"/>
    </source>
</evidence>
<dbReference type="RefSeq" id="WP_249293931.1">
    <property type="nucleotide sequence ID" value="NZ_JACRSV010000001.1"/>
</dbReference>
<evidence type="ECO:0000313" key="9">
    <source>
        <dbReference type="Proteomes" id="UP000610760"/>
    </source>
</evidence>
<dbReference type="Pfam" id="PF04055">
    <property type="entry name" value="Radical_SAM"/>
    <property type="match status" value="1"/>
</dbReference>
<dbReference type="SFLD" id="SFLDS00029">
    <property type="entry name" value="Radical_SAM"/>
    <property type="match status" value="1"/>
</dbReference>
<evidence type="ECO:0000313" key="8">
    <source>
        <dbReference type="EMBL" id="MBC8559038.1"/>
    </source>
</evidence>
<evidence type="ECO:0000256" key="6">
    <source>
        <dbReference type="ARBA" id="ARBA00023601"/>
    </source>
</evidence>
<dbReference type="GO" id="GO:0046872">
    <property type="term" value="F:metal ion binding"/>
    <property type="evidence" value="ECO:0007669"/>
    <property type="project" value="UniProtKB-KW"/>
</dbReference>
<dbReference type="InterPro" id="IPR034485">
    <property type="entry name" value="Anaerobic_Cys-type_sulfatase-m"/>
</dbReference>
<keyword evidence="2" id="KW-0949">S-adenosyl-L-methionine</keyword>
<dbReference type="Pfam" id="PF13186">
    <property type="entry name" value="SPASM"/>
    <property type="match status" value="1"/>
</dbReference>
<dbReference type="InterPro" id="IPR058240">
    <property type="entry name" value="rSAM_sf"/>
</dbReference>
<evidence type="ECO:0000256" key="5">
    <source>
        <dbReference type="ARBA" id="ARBA00023014"/>
    </source>
</evidence>
<dbReference type="AlphaFoldDB" id="A0A926E3S9"/>
<dbReference type="CDD" id="cd01335">
    <property type="entry name" value="Radical_SAM"/>
    <property type="match status" value="1"/>
</dbReference>
<dbReference type="EMBL" id="JACRSV010000001">
    <property type="protein sequence ID" value="MBC8559038.1"/>
    <property type="molecule type" value="Genomic_DNA"/>
</dbReference>
<evidence type="ECO:0000256" key="2">
    <source>
        <dbReference type="ARBA" id="ARBA00022691"/>
    </source>
</evidence>
<evidence type="ECO:0000256" key="1">
    <source>
        <dbReference type="ARBA" id="ARBA00001966"/>
    </source>
</evidence>
<keyword evidence="3" id="KW-0479">Metal-binding</keyword>
<keyword evidence="4" id="KW-0408">Iron</keyword>
<dbReference type="InterPro" id="IPR023885">
    <property type="entry name" value="4Fe4S-binding_SPASM_dom"/>
</dbReference>
<dbReference type="Gene3D" id="3.20.20.70">
    <property type="entry name" value="Aldolase class I"/>
    <property type="match status" value="1"/>
</dbReference>
<dbReference type="GO" id="GO:0051536">
    <property type="term" value="F:iron-sulfur cluster binding"/>
    <property type="evidence" value="ECO:0007669"/>
    <property type="project" value="UniProtKB-KW"/>
</dbReference>
<accession>A0A926E3S9</accession>
<comment type="similarity">
    <text evidence="6">Belongs to the radical SAM superfamily. Anaerobic sulfatase-maturating enzyme family.</text>
</comment>
<dbReference type="NCBIfam" id="TIGR03942">
    <property type="entry name" value="sulfatase_rSAM"/>
    <property type="match status" value="1"/>
</dbReference>
<dbReference type="PANTHER" id="PTHR43273:SF3">
    <property type="entry name" value="ANAEROBIC SULFATASE-MATURATING ENZYME HOMOLOG ASLB-RELATED"/>
    <property type="match status" value="1"/>
</dbReference>
<reference evidence="8" key="1">
    <citation type="submission" date="2020-08" db="EMBL/GenBank/DDBJ databases">
        <title>Genome public.</title>
        <authorList>
            <person name="Liu C."/>
            <person name="Sun Q."/>
        </authorList>
    </citation>
    <scope>NUCLEOTIDE SEQUENCE</scope>
    <source>
        <strain evidence="8">NSJ-33</strain>
    </source>
</reference>
<evidence type="ECO:0000256" key="3">
    <source>
        <dbReference type="ARBA" id="ARBA00022723"/>
    </source>
</evidence>
<organism evidence="8 9">
    <name type="scientific">Fumia xinanensis</name>
    <dbReference type="NCBI Taxonomy" id="2763659"/>
    <lineage>
        <taxon>Bacteria</taxon>
        <taxon>Bacillati</taxon>
        <taxon>Bacillota</taxon>
        <taxon>Clostridia</taxon>
        <taxon>Eubacteriales</taxon>
        <taxon>Oscillospiraceae</taxon>
        <taxon>Fumia</taxon>
    </lineage>
</organism>
<name>A0A926E3S9_9FIRM</name>
<dbReference type="SUPFAM" id="SSF102114">
    <property type="entry name" value="Radical SAM enzymes"/>
    <property type="match status" value="1"/>
</dbReference>
<feature type="domain" description="Radical SAM core" evidence="7">
    <location>
        <begin position="1"/>
        <end position="226"/>
    </location>
</feature>
<dbReference type="InterPro" id="IPR013785">
    <property type="entry name" value="Aldolase_TIM"/>
</dbReference>
<dbReference type="SFLD" id="SFLDG01386">
    <property type="entry name" value="main_SPASM_domain-containing"/>
    <property type="match status" value="1"/>
</dbReference>
<protein>
    <submittedName>
        <fullName evidence="8">Anaerobic sulfatase maturase</fullName>
    </submittedName>
</protein>
<proteinExistence type="inferred from homology"/>
<dbReference type="InterPro" id="IPR007197">
    <property type="entry name" value="rSAM"/>
</dbReference>
<keyword evidence="9" id="KW-1185">Reference proteome</keyword>
<dbReference type="InterPro" id="IPR023867">
    <property type="entry name" value="Sulphatase_maturase_rSAM"/>
</dbReference>
<dbReference type="PANTHER" id="PTHR43273">
    <property type="entry name" value="ANAEROBIC SULFATASE-MATURATING ENZYME HOMOLOG ASLB-RELATED"/>
    <property type="match status" value="1"/>
</dbReference>
<dbReference type="GO" id="GO:0016491">
    <property type="term" value="F:oxidoreductase activity"/>
    <property type="evidence" value="ECO:0007669"/>
    <property type="project" value="InterPro"/>
</dbReference>
<keyword evidence="5" id="KW-0411">Iron-sulfur</keyword>
<evidence type="ECO:0000256" key="4">
    <source>
        <dbReference type="ARBA" id="ARBA00023004"/>
    </source>
</evidence>
<dbReference type="SFLD" id="SFLDG01067">
    <property type="entry name" value="SPASM/twitch_domain_containing"/>
    <property type="match status" value="1"/>
</dbReference>
<gene>
    <name evidence="8" type="ORF">H8710_03025</name>
</gene>
<dbReference type="SFLD" id="SFLDF00289">
    <property type="entry name" value="anaerobic_Cys-type_sulfatase-m"/>
    <property type="match status" value="1"/>
</dbReference>